<keyword evidence="4" id="KW-1185">Reference proteome</keyword>
<dbReference type="InterPro" id="IPR011320">
    <property type="entry name" value="RNase_H1_N"/>
</dbReference>
<protein>
    <submittedName>
        <fullName evidence="3">BQ5605_C022g09442 protein</fullName>
    </submittedName>
</protein>
<dbReference type="EMBL" id="FQNC01000084">
    <property type="protein sequence ID" value="SGZ22172.1"/>
    <property type="molecule type" value="Genomic_DNA"/>
</dbReference>
<dbReference type="InterPro" id="IPR037056">
    <property type="entry name" value="RNase_H1_N_sf"/>
</dbReference>
<evidence type="ECO:0000256" key="1">
    <source>
        <dbReference type="SAM" id="MobiDB-lite"/>
    </source>
</evidence>
<reference evidence="3 4" key="1">
    <citation type="submission" date="2016-11" db="EMBL/GenBank/DDBJ databases">
        <authorList>
            <person name="Jaros S."/>
            <person name="Januszkiewicz K."/>
            <person name="Wedrychowicz H."/>
        </authorList>
    </citation>
    <scope>NUCLEOTIDE SEQUENCE [LARGE SCALE GENOMIC DNA]</scope>
</reference>
<dbReference type="Pfam" id="PF01693">
    <property type="entry name" value="Cauli_VI"/>
    <property type="match status" value="1"/>
</dbReference>
<organism evidence="3 4">
    <name type="scientific">Microbotryum silenes-dioicae</name>
    <dbReference type="NCBI Taxonomy" id="796604"/>
    <lineage>
        <taxon>Eukaryota</taxon>
        <taxon>Fungi</taxon>
        <taxon>Dikarya</taxon>
        <taxon>Basidiomycota</taxon>
        <taxon>Pucciniomycotina</taxon>
        <taxon>Microbotryomycetes</taxon>
        <taxon>Microbotryales</taxon>
        <taxon>Microbotryaceae</taxon>
        <taxon>Microbotryum</taxon>
    </lineage>
</organism>
<evidence type="ECO:0000313" key="3">
    <source>
        <dbReference type="EMBL" id="SGZ22172.1"/>
    </source>
</evidence>
<dbReference type="SUPFAM" id="SSF55658">
    <property type="entry name" value="L9 N-domain-like"/>
    <property type="match status" value="1"/>
</dbReference>
<dbReference type="AlphaFoldDB" id="A0A2X0PEG1"/>
<feature type="region of interest" description="Disordered" evidence="1">
    <location>
        <begin position="113"/>
        <end position="150"/>
    </location>
</feature>
<sequence>MQASSFGLAADAEAELAPNHLSSSTSLIVVRHGRVEGTYTTWAEAEAQVKGFSGAKYKKFPDLRSAQEYIAADRSDPSPSGSGTLVGYQSSASQNLASSSCCCSCHSFEKQQDQSMTDAMPTTQLDDSTSPDLRGDNATSPQPLNPDGVSSTVILTKKEYDELARKARRLEPPHLTSYVIPEIPDHCKLKGSENFWEWDRNMSFLVPREVYTFTKHGTIPDTWTQDVCAKWEHYARMIILASVTDQALHMLLAMDPDATAHDWWVAFRERYAPNDALATISLVDKFCNMPRMPSDHAGFLEWSKRVLNLTTHIRKNEIDVEQLMAARLLANIPPALEPWRSAVIRRLEPGQKQLPSFEDLLWSLRRHLDTPCQFCFSRDHTANQCPRREQRTNHVEHKASSNGRRKKTN</sequence>
<feature type="domain" description="Ribonuclease H1 N-terminal" evidence="2">
    <location>
        <begin position="29"/>
        <end position="69"/>
    </location>
</feature>
<gene>
    <name evidence="3" type="primary">BQ5605_C022g09442</name>
    <name evidence="3" type="ORF">BQ5605_C022G09442</name>
</gene>
<accession>A0A2X0PEG1</accession>
<evidence type="ECO:0000259" key="2">
    <source>
        <dbReference type="Pfam" id="PF01693"/>
    </source>
</evidence>
<dbReference type="STRING" id="796604.A0A2X0PEG1"/>
<proteinExistence type="predicted"/>
<dbReference type="InterPro" id="IPR009027">
    <property type="entry name" value="Ribosomal_bL9/RNase_H1_N"/>
</dbReference>
<feature type="region of interest" description="Disordered" evidence="1">
    <location>
        <begin position="383"/>
        <end position="409"/>
    </location>
</feature>
<dbReference type="Proteomes" id="UP000249464">
    <property type="component" value="Unassembled WGS sequence"/>
</dbReference>
<evidence type="ECO:0000313" key="4">
    <source>
        <dbReference type="Proteomes" id="UP000249464"/>
    </source>
</evidence>
<name>A0A2X0PEG1_9BASI</name>
<feature type="compositionally biased region" description="Basic and acidic residues" evidence="1">
    <location>
        <begin position="383"/>
        <end position="399"/>
    </location>
</feature>
<dbReference type="Gene3D" id="3.40.970.10">
    <property type="entry name" value="Ribonuclease H1, N-terminal domain"/>
    <property type="match status" value="1"/>
</dbReference>